<accession>A0AAD9Q3N1</accession>
<dbReference type="Gene3D" id="3.10.200.10">
    <property type="entry name" value="Alpha carbonic anhydrase"/>
    <property type="match status" value="1"/>
</dbReference>
<reference evidence="10" key="1">
    <citation type="journal article" date="2023" name="G3 (Bethesda)">
        <title>Whole genome assembly and annotation of the endangered Caribbean coral Acropora cervicornis.</title>
        <authorList>
            <person name="Selwyn J.D."/>
            <person name="Vollmer S.V."/>
        </authorList>
    </citation>
    <scope>NUCLEOTIDE SEQUENCE</scope>
    <source>
        <strain evidence="10">K2</strain>
    </source>
</reference>
<feature type="domain" description="Alpha-carbonic anhydrase" evidence="9">
    <location>
        <begin position="246"/>
        <end position="514"/>
    </location>
</feature>
<evidence type="ECO:0000256" key="8">
    <source>
        <dbReference type="RuleBase" id="RU367011"/>
    </source>
</evidence>
<evidence type="ECO:0000313" key="10">
    <source>
        <dbReference type="EMBL" id="KAK2554129.1"/>
    </source>
</evidence>
<comment type="similarity">
    <text evidence="2 8">Belongs to the alpha-carbonic anhydrase family.</text>
</comment>
<dbReference type="EC" id="4.2.1.1" evidence="3 8"/>
<comment type="catalytic activity">
    <reaction evidence="7 8">
        <text>hydrogencarbonate + H(+) = CO2 + H2O</text>
        <dbReference type="Rhea" id="RHEA:10748"/>
        <dbReference type="ChEBI" id="CHEBI:15377"/>
        <dbReference type="ChEBI" id="CHEBI:15378"/>
        <dbReference type="ChEBI" id="CHEBI:16526"/>
        <dbReference type="ChEBI" id="CHEBI:17544"/>
        <dbReference type="EC" id="4.2.1.1"/>
    </reaction>
</comment>
<evidence type="ECO:0000313" key="11">
    <source>
        <dbReference type="Proteomes" id="UP001249851"/>
    </source>
</evidence>
<dbReference type="PANTHER" id="PTHR18952">
    <property type="entry name" value="CARBONIC ANHYDRASE"/>
    <property type="match status" value="1"/>
</dbReference>
<dbReference type="InterPro" id="IPR018338">
    <property type="entry name" value="Carbonic_anhydrase_a-class_CS"/>
</dbReference>
<evidence type="ECO:0000256" key="2">
    <source>
        <dbReference type="ARBA" id="ARBA00010718"/>
    </source>
</evidence>
<keyword evidence="8" id="KW-0732">Signal</keyword>
<dbReference type="EMBL" id="JARQWQ010000072">
    <property type="protein sequence ID" value="KAK2554129.1"/>
    <property type="molecule type" value="Genomic_DNA"/>
</dbReference>
<sequence>MMYRYLVLFAVTLAVAVAGGKGGNWKYGKTDAFQGAKKSSNILVNVEELQIAERQIIKDSAKRSLQQRKKVGQGFYSPIANVRPTNIQREVDGHERRATSLYKLDPVLDEYGIFRADGRIKFSSLPNDSKHRVILHRESSVTELIICHYHQAILKHQGRGMSQCRLLDYWRELHRFQPHLEMCDVSKAESLELRSAMKPLTFIVEAEAIVNCRPLTEDTMNSPDMHKILTPNRLLLTMKCKIILAPHCDFQRGGYGTDDWKKIAPDCAGSAQSPINIKTSTVSQNPNLKGLTMSFDNIFGKVRGTLTNNGHAPTLKISKQLGTATLTGGPLGKSVYKLEQLHFHFGCENNKGSEHTVDGQAYSGEIHFVTYNTKYASFSQAMDKPDGLSVIGVFMKVSYKDRDDNYNIIKAFRLFWKMWSVREPGKEVAVNDLSLINLAPALAHLRKASFYSYKGSLTTPPCYQSVKWIVLKNPVLASNYKMTILRRLRDHEEHSICNNFRPVQALNGRIVSVY</sequence>
<keyword evidence="11" id="KW-1185">Reference proteome</keyword>
<dbReference type="PROSITE" id="PS00162">
    <property type="entry name" value="ALPHA_CA_1"/>
    <property type="match status" value="1"/>
</dbReference>
<dbReference type="Proteomes" id="UP001249851">
    <property type="component" value="Unassembled WGS sequence"/>
</dbReference>
<evidence type="ECO:0000256" key="7">
    <source>
        <dbReference type="ARBA" id="ARBA00048348"/>
    </source>
</evidence>
<dbReference type="PANTHER" id="PTHR18952:SF265">
    <property type="entry name" value="CARBONIC ANHYDRASE"/>
    <property type="match status" value="1"/>
</dbReference>
<dbReference type="Pfam" id="PF00194">
    <property type="entry name" value="Carb_anhydrase"/>
    <property type="match status" value="1"/>
</dbReference>
<evidence type="ECO:0000256" key="5">
    <source>
        <dbReference type="ARBA" id="ARBA00022833"/>
    </source>
</evidence>
<dbReference type="InterPro" id="IPR023561">
    <property type="entry name" value="Carbonic_anhydrase_a-class"/>
</dbReference>
<evidence type="ECO:0000256" key="4">
    <source>
        <dbReference type="ARBA" id="ARBA00022723"/>
    </source>
</evidence>
<gene>
    <name evidence="10" type="ORF">P5673_024481</name>
</gene>
<dbReference type="AlphaFoldDB" id="A0AAD9Q3N1"/>
<dbReference type="InterPro" id="IPR001148">
    <property type="entry name" value="CA_dom"/>
</dbReference>
<comment type="cofactor">
    <cofactor evidence="8">
        <name>Zn(2+)</name>
        <dbReference type="ChEBI" id="CHEBI:29105"/>
    </cofactor>
</comment>
<evidence type="ECO:0000256" key="3">
    <source>
        <dbReference type="ARBA" id="ARBA00012925"/>
    </source>
</evidence>
<evidence type="ECO:0000256" key="6">
    <source>
        <dbReference type="ARBA" id="ARBA00023239"/>
    </source>
</evidence>
<comment type="function">
    <text evidence="1 8">Reversible hydration of carbon dioxide.</text>
</comment>
<dbReference type="InterPro" id="IPR036398">
    <property type="entry name" value="CA_dom_sf"/>
</dbReference>
<reference evidence="10" key="2">
    <citation type="journal article" date="2023" name="Science">
        <title>Genomic signatures of disease resistance in endangered staghorn corals.</title>
        <authorList>
            <person name="Vollmer S.V."/>
            <person name="Selwyn J.D."/>
            <person name="Despard B.A."/>
            <person name="Roesel C.L."/>
        </authorList>
    </citation>
    <scope>NUCLEOTIDE SEQUENCE</scope>
    <source>
        <strain evidence="10">K2</strain>
    </source>
</reference>
<dbReference type="SUPFAM" id="SSF51069">
    <property type="entry name" value="Carbonic anhydrase"/>
    <property type="match status" value="1"/>
</dbReference>
<name>A0AAD9Q3N1_ACRCE</name>
<dbReference type="CDD" id="cd00326">
    <property type="entry name" value="alpha_CA"/>
    <property type="match status" value="1"/>
</dbReference>
<evidence type="ECO:0000256" key="1">
    <source>
        <dbReference type="ARBA" id="ARBA00002904"/>
    </source>
</evidence>
<dbReference type="GO" id="GO:0004089">
    <property type="term" value="F:carbonate dehydratase activity"/>
    <property type="evidence" value="ECO:0007669"/>
    <property type="project" value="UniProtKB-UniRule"/>
</dbReference>
<dbReference type="PROSITE" id="PS51144">
    <property type="entry name" value="ALPHA_CA_2"/>
    <property type="match status" value="1"/>
</dbReference>
<keyword evidence="4 8" id="KW-0479">Metal-binding</keyword>
<keyword evidence="5 8" id="KW-0862">Zinc</keyword>
<organism evidence="10 11">
    <name type="scientific">Acropora cervicornis</name>
    <name type="common">Staghorn coral</name>
    <dbReference type="NCBI Taxonomy" id="6130"/>
    <lineage>
        <taxon>Eukaryota</taxon>
        <taxon>Metazoa</taxon>
        <taxon>Cnidaria</taxon>
        <taxon>Anthozoa</taxon>
        <taxon>Hexacorallia</taxon>
        <taxon>Scleractinia</taxon>
        <taxon>Astrocoeniina</taxon>
        <taxon>Acroporidae</taxon>
        <taxon>Acropora</taxon>
    </lineage>
</organism>
<dbReference type="GO" id="GO:0008270">
    <property type="term" value="F:zinc ion binding"/>
    <property type="evidence" value="ECO:0007669"/>
    <property type="project" value="UniProtKB-UniRule"/>
</dbReference>
<protein>
    <recommendedName>
        <fullName evidence="3 8">Carbonic anhydrase</fullName>
        <ecNumber evidence="3 8">4.2.1.1</ecNumber>
    </recommendedName>
</protein>
<feature type="signal peptide" evidence="8">
    <location>
        <begin position="1"/>
        <end position="22"/>
    </location>
</feature>
<feature type="chain" id="PRO_5041782496" description="Carbonic anhydrase" evidence="8">
    <location>
        <begin position="23"/>
        <end position="514"/>
    </location>
</feature>
<comment type="caution">
    <text evidence="10">The sequence shown here is derived from an EMBL/GenBank/DDBJ whole genome shotgun (WGS) entry which is preliminary data.</text>
</comment>
<proteinExistence type="inferred from homology"/>
<dbReference type="SMART" id="SM01057">
    <property type="entry name" value="Carb_anhydrase"/>
    <property type="match status" value="1"/>
</dbReference>
<keyword evidence="6 8" id="KW-0456">Lyase</keyword>
<evidence type="ECO:0000259" key="9">
    <source>
        <dbReference type="PROSITE" id="PS51144"/>
    </source>
</evidence>